<dbReference type="AlphaFoldDB" id="A0A2N2E8Q8"/>
<reference evidence="1 2" key="1">
    <citation type="journal article" date="2017" name="ISME J.">
        <title>Potential for microbial H2 and metal transformations associated with novel bacteria and archaea in deep terrestrial subsurface sediments.</title>
        <authorList>
            <person name="Hernsdorf A.W."/>
            <person name="Amano Y."/>
            <person name="Miyakawa K."/>
            <person name="Ise K."/>
            <person name="Suzuki Y."/>
            <person name="Anantharaman K."/>
            <person name="Probst A."/>
            <person name="Burstein D."/>
            <person name="Thomas B.C."/>
            <person name="Banfield J.F."/>
        </authorList>
    </citation>
    <scope>NUCLEOTIDE SEQUENCE [LARGE SCALE GENOMIC DNA]</scope>
    <source>
        <strain evidence="1">HGW-Falkowbacteria-1</strain>
    </source>
</reference>
<protein>
    <submittedName>
        <fullName evidence="1">Uncharacterized protein</fullName>
    </submittedName>
</protein>
<sequence>MNGDLVVFGGEEAICYFNLQPIEGRWYVDVIFIESKIGDLRIHTVPWAEIKFIGDKDNKKKWGYMQAHIASLRRARKIKDVYVRVTEGIKNLLTVEILTENLLWGMN</sequence>
<name>A0A2N2E8Q8_9BACT</name>
<accession>A0A2N2E8Q8</accession>
<gene>
    <name evidence="1" type="ORF">CVU82_03415</name>
</gene>
<comment type="caution">
    <text evidence="1">The sequence shown here is derived from an EMBL/GenBank/DDBJ whole genome shotgun (WGS) entry which is preliminary data.</text>
</comment>
<proteinExistence type="predicted"/>
<organism evidence="1 2">
    <name type="scientific">Candidatus Falkowbacteria bacterium HGW-Falkowbacteria-1</name>
    <dbReference type="NCBI Taxonomy" id="2013768"/>
    <lineage>
        <taxon>Bacteria</taxon>
        <taxon>Candidatus Falkowiibacteriota</taxon>
    </lineage>
</organism>
<dbReference type="Proteomes" id="UP000233517">
    <property type="component" value="Unassembled WGS sequence"/>
</dbReference>
<dbReference type="EMBL" id="PHAI01000003">
    <property type="protein sequence ID" value="PKM91079.1"/>
    <property type="molecule type" value="Genomic_DNA"/>
</dbReference>
<evidence type="ECO:0000313" key="1">
    <source>
        <dbReference type="EMBL" id="PKM91079.1"/>
    </source>
</evidence>
<evidence type="ECO:0000313" key="2">
    <source>
        <dbReference type="Proteomes" id="UP000233517"/>
    </source>
</evidence>